<keyword evidence="2 6" id="KW-0812">Transmembrane</keyword>
<keyword evidence="9" id="KW-1185">Reference proteome</keyword>
<feature type="transmembrane region" description="Helical" evidence="6">
    <location>
        <begin position="343"/>
        <end position="360"/>
    </location>
</feature>
<feature type="transmembrane region" description="Helical" evidence="6">
    <location>
        <begin position="101"/>
        <end position="121"/>
    </location>
</feature>
<comment type="caution">
    <text evidence="8">The sequence shown here is derived from an EMBL/GenBank/DDBJ whole genome shotgun (WGS) entry which is preliminary data.</text>
</comment>
<keyword evidence="4 6" id="KW-0472">Membrane</keyword>
<organism evidence="8 9">
    <name type="scientific">Exophiala aquamarina CBS 119918</name>
    <dbReference type="NCBI Taxonomy" id="1182545"/>
    <lineage>
        <taxon>Eukaryota</taxon>
        <taxon>Fungi</taxon>
        <taxon>Dikarya</taxon>
        <taxon>Ascomycota</taxon>
        <taxon>Pezizomycotina</taxon>
        <taxon>Eurotiomycetes</taxon>
        <taxon>Chaetothyriomycetidae</taxon>
        <taxon>Chaetothyriales</taxon>
        <taxon>Herpotrichiellaceae</taxon>
        <taxon>Exophiala</taxon>
    </lineage>
</organism>
<evidence type="ECO:0000256" key="6">
    <source>
        <dbReference type="SAM" id="Phobius"/>
    </source>
</evidence>
<comment type="subcellular location">
    <subcellularLocation>
        <location evidence="1">Membrane</location>
        <topology evidence="1">Multi-pass membrane protein</topology>
    </subcellularLocation>
</comment>
<feature type="transmembrane region" description="Helical" evidence="6">
    <location>
        <begin position="449"/>
        <end position="471"/>
    </location>
</feature>
<feature type="transmembrane region" description="Helical" evidence="6">
    <location>
        <begin position="424"/>
        <end position="443"/>
    </location>
</feature>
<gene>
    <name evidence="8" type="ORF">A1O9_11717</name>
</gene>
<dbReference type="GeneID" id="25286614"/>
<dbReference type="EMBL" id="AMGV01000019">
    <property type="protein sequence ID" value="KEF52091.1"/>
    <property type="molecule type" value="Genomic_DNA"/>
</dbReference>
<evidence type="ECO:0000256" key="2">
    <source>
        <dbReference type="ARBA" id="ARBA00022692"/>
    </source>
</evidence>
<dbReference type="InterPro" id="IPR036259">
    <property type="entry name" value="MFS_trans_sf"/>
</dbReference>
<feature type="transmembrane region" description="Helical" evidence="6">
    <location>
        <begin position="517"/>
        <end position="538"/>
    </location>
</feature>
<keyword evidence="3 6" id="KW-1133">Transmembrane helix</keyword>
<evidence type="ECO:0000256" key="3">
    <source>
        <dbReference type="ARBA" id="ARBA00022989"/>
    </source>
</evidence>
<feature type="transmembrane region" description="Helical" evidence="6">
    <location>
        <begin position="483"/>
        <end position="505"/>
    </location>
</feature>
<feature type="transmembrane region" description="Helical" evidence="6">
    <location>
        <begin position="270"/>
        <end position="288"/>
    </location>
</feature>
<dbReference type="InterPro" id="IPR011701">
    <property type="entry name" value="MFS"/>
</dbReference>
<evidence type="ECO:0000259" key="7">
    <source>
        <dbReference type="PROSITE" id="PS50850"/>
    </source>
</evidence>
<dbReference type="PANTHER" id="PTHR23502:SF60">
    <property type="entry name" value="MAJOR FACILITATOR SUPERFAMILY (MFS) PROFILE DOMAIN-CONTAINING PROTEIN-RELATED"/>
    <property type="match status" value="1"/>
</dbReference>
<sequence length="553" mass="60637">MANYQIEDDASDTESYSVKSDESDSISALDKLPVPETVSSFIPRALETQPAHFDPVQSLRRGKSKLKRNASQKSAADPTLVTWDGPKDHSNPKNWPKSKKWTATLLVSCFTFISPVASTMVAPALGDIADEYHITSSIEKILVMSIFLLAYAVGPFLWGPLSEVFGRVRVLQAANIIYLLFNTVCGFAQTKQQMMAFRFLSGIGGSAPQAIGGGVLSDCFRAEDRGSAIAVYSLMPFIGPALGPVAGGYITQYTTWRWVFWSTSIFDAAVQVLALALLPETYPAAILLKKAKELRKQTGNQELHTDREGPDHSMGKIMTKSLARPFIMLCTQPALQLMSLFRAYLYGLMYLVLATFPTVFQQSYDQSVSQASLNYLSLGVGFVGGLQVSGRLQDRTYAYCKRHQIDPCASLFAKANWALPEYRLPLALPFSILVPIGLFIYGWSAQAQAHWFVPNMGACIFAFGLIICFNCAQAYVVDTYNTYAASATGAAAFVRTMAGFSFPLFAPKMYDSLGVGWGNSLLAFVSLGLGIVAPIAMWRWGIWLRSKSTYCVG</sequence>
<feature type="transmembrane region" description="Helical" evidence="6">
    <location>
        <begin position="170"/>
        <end position="189"/>
    </location>
</feature>
<feature type="transmembrane region" description="Helical" evidence="6">
    <location>
        <begin position="141"/>
        <end position="158"/>
    </location>
</feature>
<feature type="compositionally biased region" description="Basic residues" evidence="5">
    <location>
        <begin position="60"/>
        <end position="70"/>
    </location>
</feature>
<feature type="domain" description="Major facilitator superfamily (MFS) profile" evidence="7">
    <location>
        <begin position="103"/>
        <end position="545"/>
    </location>
</feature>
<reference evidence="8 9" key="1">
    <citation type="submission" date="2013-03" db="EMBL/GenBank/DDBJ databases">
        <title>The Genome Sequence of Exophiala aquamarina CBS 119918.</title>
        <authorList>
            <consortium name="The Broad Institute Genomics Platform"/>
            <person name="Cuomo C."/>
            <person name="de Hoog S."/>
            <person name="Gorbushina A."/>
            <person name="Walker B."/>
            <person name="Young S.K."/>
            <person name="Zeng Q."/>
            <person name="Gargeya S."/>
            <person name="Fitzgerald M."/>
            <person name="Haas B."/>
            <person name="Abouelleil A."/>
            <person name="Allen A.W."/>
            <person name="Alvarado L."/>
            <person name="Arachchi H.M."/>
            <person name="Berlin A.M."/>
            <person name="Chapman S.B."/>
            <person name="Gainer-Dewar J."/>
            <person name="Goldberg J."/>
            <person name="Griggs A."/>
            <person name="Gujja S."/>
            <person name="Hansen M."/>
            <person name="Howarth C."/>
            <person name="Imamovic A."/>
            <person name="Ireland A."/>
            <person name="Larimer J."/>
            <person name="McCowan C."/>
            <person name="Murphy C."/>
            <person name="Pearson M."/>
            <person name="Poon T.W."/>
            <person name="Priest M."/>
            <person name="Roberts A."/>
            <person name="Saif S."/>
            <person name="Shea T."/>
            <person name="Sisk P."/>
            <person name="Sykes S."/>
            <person name="Wortman J."/>
            <person name="Nusbaum C."/>
            <person name="Birren B."/>
        </authorList>
    </citation>
    <scope>NUCLEOTIDE SEQUENCE [LARGE SCALE GENOMIC DNA]</scope>
    <source>
        <strain evidence="8 9">CBS 119918</strain>
    </source>
</reference>
<dbReference type="Pfam" id="PF07690">
    <property type="entry name" value="MFS_1"/>
    <property type="match status" value="1"/>
</dbReference>
<dbReference type="CDD" id="cd17323">
    <property type="entry name" value="MFS_Tpo1_MDR_like"/>
    <property type="match status" value="1"/>
</dbReference>
<proteinExistence type="predicted"/>
<evidence type="ECO:0000256" key="5">
    <source>
        <dbReference type="SAM" id="MobiDB-lite"/>
    </source>
</evidence>
<dbReference type="Gene3D" id="1.20.1250.20">
    <property type="entry name" value="MFS general substrate transporter like domains"/>
    <property type="match status" value="1"/>
</dbReference>
<dbReference type="OrthoDB" id="6770063at2759"/>
<protein>
    <recommendedName>
        <fullName evidence="7">Major facilitator superfamily (MFS) profile domain-containing protein</fullName>
    </recommendedName>
</protein>
<feature type="transmembrane region" description="Helical" evidence="6">
    <location>
        <begin position="229"/>
        <end position="250"/>
    </location>
</feature>
<name>A0A072NWV5_9EURO</name>
<feature type="transmembrane region" description="Helical" evidence="6">
    <location>
        <begin position="372"/>
        <end position="392"/>
    </location>
</feature>
<feature type="transmembrane region" description="Helical" evidence="6">
    <location>
        <begin position="195"/>
        <end position="217"/>
    </location>
</feature>
<accession>A0A072NWV5</accession>
<dbReference type="RefSeq" id="XP_013254681.1">
    <property type="nucleotide sequence ID" value="XM_013399227.1"/>
</dbReference>
<dbReference type="PANTHER" id="PTHR23502">
    <property type="entry name" value="MAJOR FACILITATOR SUPERFAMILY"/>
    <property type="match status" value="1"/>
</dbReference>
<evidence type="ECO:0000256" key="1">
    <source>
        <dbReference type="ARBA" id="ARBA00004141"/>
    </source>
</evidence>
<dbReference type="InterPro" id="IPR020846">
    <property type="entry name" value="MFS_dom"/>
</dbReference>
<dbReference type="AlphaFoldDB" id="A0A072NWV5"/>
<evidence type="ECO:0000256" key="4">
    <source>
        <dbReference type="ARBA" id="ARBA00023136"/>
    </source>
</evidence>
<dbReference type="PROSITE" id="PS50850">
    <property type="entry name" value="MFS"/>
    <property type="match status" value="1"/>
</dbReference>
<dbReference type="HOGENOM" id="CLU_008455_1_1_1"/>
<dbReference type="GO" id="GO:0022857">
    <property type="term" value="F:transmembrane transporter activity"/>
    <property type="evidence" value="ECO:0007669"/>
    <property type="project" value="InterPro"/>
</dbReference>
<dbReference type="Proteomes" id="UP000027920">
    <property type="component" value="Unassembled WGS sequence"/>
</dbReference>
<evidence type="ECO:0000313" key="9">
    <source>
        <dbReference type="Proteomes" id="UP000027920"/>
    </source>
</evidence>
<feature type="region of interest" description="Disordered" evidence="5">
    <location>
        <begin position="1"/>
        <end position="31"/>
    </location>
</feature>
<dbReference type="VEuPathDB" id="FungiDB:A1O9_11717"/>
<feature type="compositionally biased region" description="Acidic residues" evidence="5">
    <location>
        <begin position="1"/>
        <end position="12"/>
    </location>
</feature>
<dbReference type="GO" id="GO:0016020">
    <property type="term" value="C:membrane"/>
    <property type="evidence" value="ECO:0007669"/>
    <property type="project" value="UniProtKB-SubCell"/>
</dbReference>
<dbReference type="SUPFAM" id="SSF103473">
    <property type="entry name" value="MFS general substrate transporter"/>
    <property type="match status" value="1"/>
</dbReference>
<dbReference type="FunFam" id="1.20.1250.20:FF:000011">
    <property type="entry name" value="MFS multidrug transporter, putative"/>
    <property type="match status" value="1"/>
</dbReference>
<evidence type="ECO:0000313" key="8">
    <source>
        <dbReference type="EMBL" id="KEF52091.1"/>
    </source>
</evidence>
<feature type="region of interest" description="Disordered" evidence="5">
    <location>
        <begin position="52"/>
        <end position="96"/>
    </location>
</feature>